<gene>
    <name evidence="2" type="ORF">BSTOLATCC_MIC28563</name>
</gene>
<dbReference type="InterPro" id="IPR052920">
    <property type="entry name" value="DNA-binding_regulatory"/>
</dbReference>
<evidence type="ECO:0000313" key="3">
    <source>
        <dbReference type="Proteomes" id="UP001162131"/>
    </source>
</evidence>
<protein>
    <recommendedName>
        <fullName evidence="1">Serine aminopeptidase S33 domain-containing protein</fullName>
    </recommendedName>
</protein>
<dbReference type="AlphaFoldDB" id="A0AAU9J4U5"/>
<dbReference type="EMBL" id="CAJZBQ010000028">
    <property type="protein sequence ID" value="CAG9321276.1"/>
    <property type="molecule type" value="Genomic_DNA"/>
</dbReference>
<keyword evidence="3" id="KW-1185">Reference proteome</keyword>
<reference evidence="2" key="1">
    <citation type="submission" date="2021-09" db="EMBL/GenBank/DDBJ databases">
        <authorList>
            <consortium name="AG Swart"/>
            <person name="Singh M."/>
            <person name="Singh A."/>
            <person name="Seah K."/>
            <person name="Emmerich C."/>
        </authorList>
    </citation>
    <scope>NUCLEOTIDE SEQUENCE</scope>
    <source>
        <strain evidence="2">ATCC30299</strain>
    </source>
</reference>
<name>A0AAU9J4U5_9CILI</name>
<organism evidence="2 3">
    <name type="scientific">Blepharisma stoltei</name>
    <dbReference type="NCBI Taxonomy" id="1481888"/>
    <lineage>
        <taxon>Eukaryota</taxon>
        <taxon>Sar</taxon>
        <taxon>Alveolata</taxon>
        <taxon>Ciliophora</taxon>
        <taxon>Postciliodesmatophora</taxon>
        <taxon>Heterotrichea</taxon>
        <taxon>Heterotrichida</taxon>
        <taxon>Blepharismidae</taxon>
        <taxon>Blepharisma</taxon>
    </lineage>
</organism>
<sequence length="310" mass="34854">MQGLSKLIIRPFRERYSAEKDLGPKNFIVKGKVFTRKDFAIINSRGLAIQCSWFLPKFSRIAYPCMIYCHGNCGSRCDSLDIAKALLPVDISVFTFDFTGSGLSEGDYVTLGYYESWDIKTVVEYIRESGHASSIGLWGRSMGAASSILYASCDPMISVLVLDSPFTSLKQVTEDLLTSYKLPAILYKYLFQSIREHIIAIANFDILEVSPIKFAQYCQMPAIFMHGVKDKLVPISQSRELYDVYSADKYLLELGGGHNSPRPAQVLERVIEILTEVLDSPQPSQEYLEEGMKTIRGLPPSFKINVSLKH</sequence>
<dbReference type="Proteomes" id="UP001162131">
    <property type="component" value="Unassembled WGS sequence"/>
</dbReference>
<dbReference type="SUPFAM" id="SSF53474">
    <property type="entry name" value="alpha/beta-Hydrolases"/>
    <property type="match status" value="1"/>
</dbReference>
<dbReference type="PANTHER" id="PTHR43358">
    <property type="entry name" value="ALPHA/BETA-HYDROLASE"/>
    <property type="match status" value="1"/>
</dbReference>
<proteinExistence type="predicted"/>
<dbReference type="PANTHER" id="PTHR43358:SF4">
    <property type="entry name" value="ALPHA_BETA HYDROLASE FOLD-1 DOMAIN-CONTAINING PROTEIN"/>
    <property type="match status" value="1"/>
</dbReference>
<evidence type="ECO:0000259" key="1">
    <source>
        <dbReference type="Pfam" id="PF12146"/>
    </source>
</evidence>
<feature type="domain" description="Serine aminopeptidase S33" evidence="1">
    <location>
        <begin position="66"/>
        <end position="172"/>
    </location>
</feature>
<dbReference type="InterPro" id="IPR022742">
    <property type="entry name" value="Hydrolase_4"/>
</dbReference>
<dbReference type="Pfam" id="PF12146">
    <property type="entry name" value="Hydrolase_4"/>
    <property type="match status" value="1"/>
</dbReference>
<dbReference type="Gene3D" id="3.40.50.1820">
    <property type="entry name" value="alpha/beta hydrolase"/>
    <property type="match status" value="1"/>
</dbReference>
<accession>A0AAU9J4U5</accession>
<evidence type="ECO:0000313" key="2">
    <source>
        <dbReference type="EMBL" id="CAG9321276.1"/>
    </source>
</evidence>
<comment type="caution">
    <text evidence="2">The sequence shown here is derived from an EMBL/GenBank/DDBJ whole genome shotgun (WGS) entry which is preliminary data.</text>
</comment>
<dbReference type="InterPro" id="IPR029058">
    <property type="entry name" value="AB_hydrolase_fold"/>
</dbReference>